<proteinExistence type="predicted"/>
<evidence type="ECO:0000313" key="1">
    <source>
        <dbReference type="EMBL" id="KAB8298711.1"/>
    </source>
</evidence>
<gene>
    <name evidence="1" type="ORF">EYC80_000886</name>
</gene>
<name>A0A5N6K8B7_MONLA</name>
<organism evidence="1 2">
    <name type="scientific">Monilinia laxa</name>
    <name type="common">Brown rot fungus</name>
    <name type="synonym">Sclerotinia laxa</name>
    <dbReference type="NCBI Taxonomy" id="61186"/>
    <lineage>
        <taxon>Eukaryota</taxon>
        <taxon>Fungi</taxon>
        <taxon>Dikarya</taxon>
        <taxon>Ascomycota</taxon>
        <taxon>Pezizomycotina</taxon>
        <taxon>Leotiomycetes</taxon>
        <taxon>Helotiales</taxon>
        <taxon>Sclerotiniaceae</taxon>
        <taxon>Monilinia</taxon>
    </lineage>
</organism>
<dbReference type="EMBL" id="VIGI01000006">
    <property type="protein sequence ID" value="KAB8298711.1"/>
    <property type="molecule type" value="Genomic_DNA"/>
</dbReference>
<sequence>MGVQKKEVVVEDMCCTATCNVYCEKCSIIVFKSNDSIQGPIDVAKKGSATNVEFGEEEGDDYLDPYDHTYYKNYSIIGFDPIRTPILVPTHLKLTETPTNKTLNMSRAKALSIAAAYVPSFCVQKKLRIDQKCSDIDRGIDTGARTIESLEWETLGIIGLRDASHDLEVKEEQYEGEIEVEKEQDKKDWIKLMEGYNGVVRSSVPVICLFMGLF</sequence>
<keyword evidence="2" id="KW-1185">Reference proteome</keyword>
<protein>
    <submittedName>
        <fullName evidence="1">Uncharacterized protein</fullName>
    </submittedName>
</protein>
<accession>A0A5N6K8B7</accession>
<evidence type="ECO:0000313" key="2">
    <source>
        <dbReference type="Proteomes" id="UP000326757"/>
    </source>
</evidence>
<comment type="caution">
    <text evidence="1">The sequence shown here is derived from an EMBL/GenBank/DDBJ whole genome shotgun (WGS) entry which is preliminary data.</text>
</comment>
<dbReference type="OrthoDB" id="3552026at2759"/>
<dbReference type="Proteomes" id="UP000326757">
    <property type="component" value="Unassembled WGS sequence"/>
</dbReference>
<reference evidence="1 2" key="1">
    <citation type="submission" date="2019-06" db="EMBL/GenBank/DDBJ databases">
        <title>Genome Sequence of the Brown Rot Fungal Pathogen Monilinia laxa.</title>
        <authorList>
            <person name="De Miccolis Angelini R.M."/>
            <person name="Landi L."/>
            <person name="Abate D."/>
            <person name="Pollastro S."/>
            <person name="Romanazzi G."/>
            <person name="Faretra F."/>
        </authorList>
    </citation>
    <scope>NUCLEOTIDE SEQUENCE [LARGE SCALE GENOMIC DNA]</scope>
    <source>
        <strain evidence="1 2">Mlax316</strain>
    </source>
</reference>
<dbReference type="AlphaFoldDB" id="A0A5N6K8B7"/>